<gene>
    <name evidence="4" type="ORF">P167DRAFT_609507</name>
</gene>
<evidence type="ECO:0000313" key="4">
    <source>
        <dbReference type="EMBL" id="RPB07368.1"/>
    </source>
</evidence>
<dbReference type="PROSITE" id="PS50194">
    <property type="entry name" value="FILAMIN_REPEAT"/>
    <property type="match status" value="3"/>
</dbReference>
<dbReference type="InParanoid" id="A0A3N4KD08"/>
<feature type="compositionally biased region" description="Acidic residues" evidence="3">
    <location>
        <begin position="521"/>
        <end position="543"/>
    </location>
</feature>
<dbReference type="PANTHER" id="PTHR38537">
    <property type="entry name" value="JITTERBUG, ISOFORM N"/>
    <property type="match status" value="1"/>
</dbReference>
<dbReference type="InterPro" id="IPR017868">
    <property type="entry name" value="Filamin/ABP280_repeat-like"/>
</dbReference>
<feature type="repeat" description="Filamin" evidence="2">
    <location>
        <begin position="1962"/>
        <end position="2067"/>
    </location>
</feature>
<feature type="region of interest" description="Disordered" evidence="3">
    <location>
        <begin position="1487"/>
        <end position="1527"/>
    </location>
</feature>
<organism evidence="4 5">
    <name type="scientific">Morchella conica CCBAS932</name>
    <dbReference type="NCBI Taxonomy" id="1392247"/>
    <lineage>
        <taxon>Eukaryota</taxon>
        <taxon>Fungi</taxon>
        <taxon>Dikarya</taxon>
        <taxon>Ascomycota</taxon>
        <taxon>Pezizomycotina</taxon>
        <taxon>Pezizomycetes</taxon>
        <taxon>Pezizales</taxon>
        <taxon>Morchellaceae</taxon>
        <taxon>Morchella</taxon>
    </lineage>
</organism>
<dbReference type="InterPro" id="IPR044801">
    <property type="entry name" value="Filamin"/>
</dbReference>
<sequence>MSAPDPDTNTEAEADIEHHPASEDEPTIEPTEPTKPPIASDSDSAIKTAMDGLLDSAQHQISFPTSASTKRASTTLTYMVSTHLYAHLDSDWEIVPGFTLTSITLLLDGYYGTSTHNRSLSATLSATATLAGCLLAVTGTIPDLRGNTPAEFTLSLRVLSAGMLATPEDVARALAGTGDGGVGLSALPLEGLDDGIVGALRDPGSTEWALSASMTVVRGGDGVYAVKEVKVCVAARMEWRPVPSLLVTNGAVEMRAWREYSEEGEEGGWNWDVGLVGKMLVGPAVADVGVTIDLEAEGGGAAVVKVSVQGWRDVSPRDLIDAVLGEKMAMTGGGDSGLLGAAPPGIPSADRCMDETAFSVRAMVRIEKGAAGSGSSDWGVKTVSLRVELRGFEWRVLEGLAVRDIAFALKLARTSGTSATAGEGTEEGAEEGAEEELEGTEEAQSQAESKDGKWTFKDTTLEAKLSLRQGQFIVPVVMSYNSKKEIVEIRGTMPDNSYCQLSALAADTALLTLPDTKEVEEKEEEEDEEDKEQEEEQEGADDGEEHKEKQPGEKQEYELIPDPLKQSALSHPAPAASPVSLSAITSPIDGKDRGLLLRFESKTLTRARFTANHNKTWHVTDSLSITNCGVMFDVVSPRDLSKRIISGYVYGTATLGNSNITLSAFAAGIKSSDVDTAFWLGFSVDVEPDGPLGVSPLALIADGKFCGKGTKAPDSGEWDVGNFPEKPDQALKSIRAKVLVMFAKDPPKRKKGEGEKEGEEEKGEKGEQGEQGVVQEEQKAPERKTHLRQVKVHVAVEGIWKIWEGLDLTDAHLNVLVSRRDDKKEEGGYDWAAELFGAVKAKNGNYRVEFLGLAHHGAKVTTMEVAVSLIRESAVAGGSRESVVPSPKALTETGVMGNVMPEEKDTKGDLPDTYPIQPKLLTDTESSDLTASARISKKAAPSNRFSLDSLTFTLSSTEEWPITSSPRIVLHHAALGLTLMHLSGPKPREVTLAASGLLTIGESLREVRTTIYFSSAQKLSFTVTSGGTPASLVSTLISRRPSEVVPSGFPAETLDAPPEADSGFALNVLASRPDAKPSSSWGLTRILLTLDMETSWPLGDYVTITDIRLRALFTRSAEAADTASAEEKWPWSVSIAGGVTIGGAPFTVTATYNGETVKLEVENVTAAEAAALAGPVTAAMVRDAPGVPDDTGVGEWKEKTTTATLTFRKKGDRYMVDSMELRVYSVKGSTWNIIRPTLVLQNIFALVSIENMMESAKLTVGVHGELAVKKSPSASGLVLVDLVAAKENLHLALDLGDKSKDRAKEQVSTLGGCNITELLYMLTAGAVSLDIDVGPRLLTVDLDLVWKNKPTGRFRGTCEDWNLSKVYPDFASMEKPALTLSVVRGGRVSGMLDGQLVFLGMRVSMSYELPKGPLRIAGIDVVQAVKLGRKLYNMFKTVAGVVQAVLKLVRAVSVGAVIAGALGTALIAVGAAAATVWGFISSIFGGGSGSGSDRGRRKGGAESDEPTKDAHPKEGAKWIVGGPGRTPGPMSEEVKLHIYPVGRSNTRGEDQGKLQVQIIPNAILHDAEALKAVKVITAFRPIEGGWSCAYTRPATVGDYTIRVGVPGDTLDFACAVTESASVLGTTSVLEALGPVITRRGYAHIFPKDTEGHARFAHTEDSTAFTIEMHYKDPALRQLHPDQDKILVARNWLNDAIKLSFDPPSAGTYELRVSLNGKDIKGSPATVEVQSSADPTYSIAYGEGLCSGVAGQKTSFSIEVRDQFNAAMTANDNTACSAFLEGGGGEEGSGGGDLELSPSAFDAQTHLVTFDYTRPVTDSYYNIRILVNERPLDMSPVRLNITPDAAVAKFTKSLLTLPLPPYYAGPSKTYLATIEAYDQYGQRYLSSADTGTSLARADIDVTLQKKGSDIPTPVKWVEHPDGRYDIHLSFEEDGTYTLTCNVPTDANHPEGKPILPEHELTVLPPPALTSFRCYGPGLSSGVAGPTTFSVRGLDQAGKGFPITESDKSAFEVLLLHPQSSESAEITVTPDNLLNISYTRPPAELRTDNIIGMLYKGEHITGSPFLVSTAATAPANIDPERCVLISKLHKVDELSTAILVAIDTEGRRRLIGGDRILVPCDPAIDDPVVGVLDREDGTYAIDYYPDPKNEGKTVLKVIVEGVALAPFELATLPKAVAPTVVEQEETLKAELDESATLQIQGGGKEGDDKAYRGKLVLMADKAITEVLDVEVKAADAHGLRIATFTVPKTVPVGTYRCKLFIPAMQLLPEVPHFSIVVEEPPPPAEFQVDGLPLYIGTNTAAAAASGGTFTVAITSAEEVDPAKFHVYIAKTEPEMLKELEPRIEHKIDSTFNNKINVKIFSVIGGVITLGLKYGKTPIPPPEDGAWTVYSSDASNTLTHHLPPPVPDTIAWSVSSSKSIKATLTSDLRLLTFATQSSALSSSASSEEVVHSQLAQATLKLPSLGMSLGFTVIYDLRWTLLKQASDVHLRSPIKLIDGTALVLRHRDGGVRWETLDLSGGGVQTQADSSVTADGRWHRIMLHYEAGAVIVLEDGRVVKRIEHTAAVALPEGLQFLVQCAEEEAEGEVAMEIKGLATLPTVFHVLQSWRTDSGAVEVVFSESGRSAWVVENAGGAAASVVKPVFRGGELRFIVPEKAVGATMWMSSTTRSTSNSPFSITQYRLRVSSPSGDTRITLFGGISIRFCEDLTPAWMMRDGSSGRHTLIAESREFPPGGGDRHVVVTLARSDGQITCWENGKWLFSWDGRAGGKEAMFAVRWLAPGKGAVVAVSHFRGLVEGVWVSDESSIAAIAEDYWNMVIA</sequence>
<proteinExistence type="predicted"/>
<dbReference type="EMBL" id="ML119185">
    <property type="protein sequence ID" value="RPB07368.1"/>
    <property type="molecule type" value="Genomic_DNA"/>
</dbReference>
<evidence type="ECO:0000313" key="5">
    <source>
        <dbReference type="Proteomes" id="UP000277580"/>
    </source>
</evidence>
<dbReference type="Gene3D" id="2.60.40.10">
    <property type="entry name" value="Immunoglobulins"/>
    <property type="match status" value="3"/>
</dbReference>
<dbReference type="PANTHER" id="PTHR38537:SF8">
    <property type="entry name" value="FILAMIN-A"/>
    <property type="match status" value="1"/>
</dbReference>
<name>A0A3N4KD08_9PEZI</name>
<evidence type="ECO:0000256" key="2">
    <source>
        <dbReference type="PROSITE-ProRule" id="PRU00087"/>
    </source>
</evidence>
<feature type="compositionally biased region" description="Basic and acidic residues" evidence="3">
    <location>
        <begin position="901"/>
        <end position="910"/>
    </location>
</feature>
<dbReference type="GO" id="GO:0030036">
    <property type="term" value="P:actin cytoskeleton organization"/>
    <property type="evidence" value="ECO:0007669"/>
    <property type="project" value="InterPro"/>
</dbReference>
<keyword evidence="1" id="KW-0677">Repeat</keyword>
<protein>
    <submittedName>
        <fullName evidence="4">Uncharacterized protein</fullName>
    </submittedName>
</protein>
<dbReference type="OrthoDB" id="5334309at2759"/>
<feature type="compositionally biased region" description="Basic and acidic residues" evidence="3">
    <location>
        <begin position="1499"/>
        <end position="1516"/>
    </location>
</feature>
<dbReference type="InterPro" id="IPR013783">
    <property type="entry name" value="Ig-like_fold"/>
</dbReference>
<evidence type="ECO:0000256" key="3">
    <source>
        <dbReference type="SAM" id="MobiDB-lite"/>
    </source>
</evidence>
<dbReference type="InterPro" id="IPR014756">
    <property type="entry name" value="Ig_E-set"/>
</dbReference>
<feature type="compositionally biased region" description="Acidic residues" evidence="3">
    <location>
        <begin position="424"/>
        <end position="441"/>
    </location>
</feature>
<dbReference type="SUPFAM" id="SSF81296">
    <property type="entry name" value="E set domains"/>
    <property type="match status" value="3"/>
</dbReference>
<feature type="repeat" description="Filamin" evidence="2">
    <location>
        <begin position="1729"/>
        <end position="1840"/>
    </location>
</feature>
<feature type="region of interest" description="Disordered" evidence="3">
    <location>
        <begin position="416"/>
        <end position="454"/>
    </location>
</feature>
<reference evidence="4 5" key="1">
    <citation type="journal article" date="2018" name="Nat. Ecol. Evol.">
        <title>Pezizomycetes genomes reveal the molecular basis of ectomycorrhizal truffle lifestyle.</title>
        <authorList>
            <person name="Murat C."/>
            <person name="Payen T."/>
            <person name="Noel B."/>
            <person name="Kuo A."/>
            <person name="Morin E."/>
            <person name="Chen J."/>
            <person name="Kohler A."/>
            <person name="Krizsan K."/>
            <person name="Balestrini R."/>
            <person name="Da Silva C."/>
            <person name="Montanini B."/>
            <person name="Hainaut M."/>
            <person name="Levati E."/>
            <person name="Barry K.W."/>
            <person name="Belfiori B."/>
            <person name="Cichocki N."/>
            <person name="Clum A."/>
            <person name="Dockter R.B."/>
            <person name="Fauchery L."/>
            <person name="Guy J."/>
            <person name="Iotti M."/>
            <person name="Le Tacon F."/>
            <person name="Lindquist E.A."/>
            <person name="Lipzen A."/>
            <person name="Malagnac F."/>
            <person name="Mello A."/>
            <person name="Molinier V."/>
            <person name="Miyauchi S."/>
            <person name="Poulain J."/>
            <person name="Riccioni C."/>
            <person name="Rubini A."/>
            <person name="Sitrit Y."/>
            <person name="Splivallo R."/>
            <person name="Traeger S."/>
            <person name="Wang M."/>
            <person name="Zifcakova L."/>
            <person name="Wipf D."/>
            <person name="Zambonelli A."/>
            <person name="Paolocci F."/>
            <person name="Nowrousian M."/>
            <person name="Ottonello S."/>
            <person name="Baldrian P."/>
            <person name="Spatafora J.W."/>
            <person name="Henrissat B."/>
            <person name="Nagy L.G."/>
            <person name="Aury J.M."/>
            <person name="Wincker P."/>
            <person name="Grigoriev I.V."/>
            <person name="Bonfante P."/>
            <person name="Martin F.M."/>
        </authorList>
    </citation>
    <scope>NUCLEOTIDE SEQUENCE [LARGE SCALE GENOMIC DNA]</scope>
    <source>
        <strain evidence="4 5">CCBAS932</strain>
    </source>
</reference>
<feature type="region of interest" description="Disordered" evidence="3">
    <location>
        <begin position="1"/>
        <end position="43"/>
    </location>
</feature>
<dbReference type="Proteomes" id="UP000277580">
    <property type="component" value="Unassembled WGS sequence"/>
</dbReference>
<feature type="region of interest" description="Disordered" evidence="3">
    <location>
        <begin position="518"/>
        <end position="555"/>
    </location>
</feature>
<evidence type="ECO:0000256" key="1">
    <source>
        <dbReference type="ARBA" id="ARBA00022737"/>
    </source>
</evidence>
<feature type="region of interest" description="Disordered" evidence="3">
    <location>
        <begin position="746"/>
        <end position="784"/>
    </location>
</feature>
<feature type="compositionally biased region" description="Basic and acidic residues" evidence="3">
    <location>
        <begin position="544"/>
        <end position="555"/>
    </location>
</feature>
<dbReference type="STRING" id="1392247.A0A3N4KD08"/>
<accession>A0A3N4KD08</accession>
<keyword evidence="5" id="KW-1185">Reference proteome</keyword>
<feature type="region of interest" description="Disordered" evidence="3">
    <location>
        <begin position="899"/>
        <end position="919"/>
    </location>
</feature>
<feature type="repeat" description="Filamin" evidence="2">
    <location>
        <begin position="1693"/>
        <end position="1728"/>
    </location>
</feature>
<dbReference type="GO" id="GO:0051015">
    <property type="term" value="F:actin filament binding"/>
    <property type="evidence" value="ECO:0007669"/>
    <property type="project" value="InterPro"/>
</dbReference>